<organism evidence="2 3">
    <name type="scientific">Endobacterium cereale</name>
    <dbReference type="NCBI Taxonomy" id="2663029"/>
    <lineage>
        <taxon>Bacteria</taxon>
        <taxon>Pseudomonadati</taxon>
        <taxon>Pseudomonadota</taxon>
        <taxon>Alphaproteobacteria</taxon>
        <taxon>Hyphomicrobiales</taxon>
        <taxon>Rhizobiaceae</taxon>
        <taxon>Endobacterium</taxon>
    </lineage>
</organism>
<name>A0A6A8A3D0_9HYPH</name>
<dbReference type="AlphaFoldDB" id="A0A6A8A3D0"/>
<evidence type="ECO:0000256" key="1">
    <source>
        <dbReference type="SAM" id="MobiDB-lite"/>
    </source>
</evidence>
<dbReference type="RefSeq" id="WP_153353257.1">
    <property type="nucleotide sequence ID" value="NZ_JAYKOO010000006.1"/>
</dbReference>
<protein>
    <submittedName>
        <fullName evidence="2">Uncharacterized protein</fullName>
    </submittedName>
</protein>
<dbReference type="Proteomes" id="UP000435138">
    <property type="component" value="Unassembled WGS sequence"/>
</dbReference>
<reference evidence="2 3" key="1">
    <citation type="submission" date="2019-11" db="EMBL/GenBank/DDBJ databases">
        <title>Genome analysis of Rhizobacterium cereale a novel genus and species isolated from maize roots in North Spain.</title>
        <authorList>
            <person name="Menendez E."/>
            <person name="Flores-Felix J.D."/>
            <person name="Ramirez-Bahena M.-H."/>
            <person name="Igual J.M."/>
            <person name="Garcia-Fraile P."/>
            <person name="Peix A."/>
            <person name="Velazquez E."/>
        </authorList>
    </citation>
    <scope>NUCLEOTIDE SEQUENCE [LARGE SCALE GENOMIC DNA]</scope>
    <source>
        <strain evidence="2 3">RZME27</strain>
    </source>
</reference>
<dbReference type="InterPro" id="IPR049847">
    <property type="entry name" value="CrpP-rel"/>
</dbReference>
<evidence type="ECO:0000313" key="2">
    <source>
        <dbReference type="EMBL" id="MQY45732.1"/>
    </source>
</evidence>
<feature type="region of interest" description="Disordered" evidence="1">
    <location>
        <begin position="1"/>
        <end position="20"/>
    </location>
</feature>
<keyword evidence="3" id="KW-1185">Reference proteome</keyword>
<dbReference type="NCBIfam" id="NF041856">
    <property type="entry name" value="CrpP_rel_fam"/>
    <property type="match status" value="1"/>
</dbReference>
<dbReference type="EMBL" id="WIXI01000037">
    <property type="protein sequence ID" value="MQY45732.1"/>
    <property type="molecule type" value="Genomic_DNA"/>
</dbReference>
<accession>A0A6A8A3D0</accession>
<gene>
    <name evidence="2" type="ORF">GAO09_06615</name>
</gene>
<comment type="caution">
    <text evidence="2">The sequence shown here is derived from an EMBL/GenBank/DDBJ whole genome shotgun (WGS) entry which is preliminary data.</text>
</comment>
<evidence type="ECO:0000313" key="3">
    <source>
        <dbReference type="Proteomes" id="UP000435138"/>
    </source>
</evidence>
<sequence length="192" mass="22280">MYFIVKETSTSPPDFKKTEMPAAESGSMEILELRHVAEGVYEPNVQQGRVSTFRAMHLVANSTKRHCVRIGGIPTAEADFSRKHWILLVHKPKRDPDRWTNRQAPRKLRSAEKAKALYGRRSQMRIDMKFDEQVILDWQQRGMNARVLGRSTAENPIAPYLNKSTCRYERDNWLQKADAWLFGWHIENAARG</sequence>
<proteinExistence type="predicted"/>